<dbReference type="SUPFAM" id="SSF48403">
    <property type="entry name" value="Ankyrin repeat"/>
    <property type="match status" value="1"/>
</dbReference>
<protein>
    <submittedName>
        <fullName evidence="4">Ankyrin repeat domain-containing protein</fullName>
    </submittedName>
</protein>
<dbReference type="Proteomes" id="UP001178288">
    <property type="component" value="Chromosome"/>
</dbReference>
<gene>
    <name evidence="4" type="ORF">QNH39_15310</name>
</gene>
<evidence type="ECO:0000313" key="5">
    <source>
        <dbReference type="Proteomes" id="UP001178288"/>
    </source>
</evidence>
<dbReference type="KEGG" id="nnv:QNH39_15310"/>
<dbReference type="InterPro" id="IPR002110">
    <property type="entry name" value="Ankyrin_rpt"/>
</dbReference>
<dbReference type="EMBL" id="CP126114">
    <property type="protein sequence ID" value="WHY84049.1"/>
    <property type="molecule type" value="Genomic_DNA"/>
</dbReference>
<reference evidence="4" key="1">
    <citation type="submission" date="2023-05" db="EMBL/GenBank/DDBJ databases">
        <title>Comparative genomics of Bacillaceae isolates and their secondary metabolite potential.</title>
        <authorList>
            <person name="Song L."/>
            <person name="Nielsen L.J."/>
            <person name="Mohite O."/>
            <person name="Xu X."/>
            <person name="Weber T."/>
            <person name="Kovacs A.T."/>
        </authorList>
    </citation>
    <scope>NUCLEOTIDE SEQUENCE</scope>
    <source>
        <strain evidence="4">XLM17</strain>
    </source>
</reference>
<accession>A0AA95MHX9</accession>
<feature type="repeat" description="ANK" evidence="3">
    <location>
        <begin position="67"/>
        <end position="99"/>
    </location>
</feature>
<dbReference type="PROSITE" id="PS50088">
    <property type="entry name" value="ANK_REPEAT"/>
    <property type="match status" value="2"/>
</dbReference>
<dbReference type="Pfam" id="PF13857">
    <property type="entry name" value="Ank_5"/>
    <property type="match status" value="1"/>
</dbReference>
<keyword evidence="1" id="KW-0677">Repeat</keyword>
<organism evidence="4 5">
    <name type="scientific">Neobacillus novalis</name>
    <dbReference type="NCBI Taxonomy" id="220687"/>
    <lineage>
        <taxon>Bacteria</taxon>
        <taxon>Bacillati</taxon>
        <taxon>Bacillota</taxon>
        <taxon>Bacilli</taxon>
        <taxon>Bacillales</taxon>
        <taxon>Bacillaceae</taxon>
        <taxon>Neobacillus</taxon>
    </lineage>
</organism>
<evidence type="ECO:0000256" key="2">
    <source>
        <dbReference type="ARBA" id="ARBA00023043"/>
    </source>
</evidence>
<feature type="repeat" description="ANK" evidence="3">
    <location>
        <begin position="34"/>
        <end position="66"/>
    </location>
</feature>
<proteinExistence type="predicted"/>
<dbReference type="PANTHER" id="PTHR24171">
    <property type="entry name" value="ANKYRIN REPEAT DOMAIN-CONTAINING PROTEIN 39-RELATED"/>
    <property type="match status" value="1"/>
</dbReference>
<dbReference type="InterPro" id="IPR036770">
    <property type="entry name" value="Ankyrin_rpt-contain_sf"/>
</dbReference>
<dbReference type="Gene3D" id="1.25.40.20">
    <property type="entry name" value="Ankyrin repeat-containing domain"/>
    <property type="match status" value="1"/>
</dbReference>
<dbReference type="PROSITE" id="PS50297">
    <property type="entry name" value="ANK_REP_REGION"/>
    <property type="match status" value="2"/>
</dbReference>
<dbReference type="SMART" id="SM00248">
    <property type="entry name" value="ANK"/>
    <property type="match status" value="3"/>
</dbReference>
<evidence type="ECO:0000313" key="4">
    <source>
        <dbReference type="EMBL" id="WHY84049.1"/>
    </source>
</evidence>
<evidence type="ECO:0000256" key="1">
    <source>
        <dbReference type="ARBA" id="ARBA00022737"/>
    </source>
</evidence>
<dbReference type="PANTHER" id="PTHR24171:SF9">
    <property type="entry name" value="ANKYRIN REPEAT DOMAIN-CONTAINING PROTEIN 39"/>
    <property type="match status" value="1"/>
</dbReference>
<keyword evidence="2 3" id="KW-0040">ANK repeat</keyword>
<sequence length="158" mass="18182">MPTEKADIFVLAMFGDFETFKSHFNLEDVHKKEYGYSLLHKSIAGRQFEISLFLIENGIDINMTDKDGFTPLHYIAIYPNLTVAKEILNRGGDINIRNKYGNSALITAIDECKGRYYDLVELFMQYNPDTTLETNTGLTPIELAKRRGYEKLINMLEK</sequence>
<name>A0AA95MHX9_9BACI</name>
<evidence type="ECO:0000256" key="3">
    <source>
        <dbReference type="PROSITE-ProRule" id="PRU00023"/>
    </source>
</evidence>
<keyword evidence="5" id="KW-1185">Reference proteome</keyword>
<dbReference type="AlphaFoldDB" id="A0AA95MHX9"/>
<dbReference type="RefSeq" id="WP_066088190.1">
    <property type="nucleotide sequence ID" value="NZ_CP126114.1"/>
</dbReference>